<dbReference type="GO" id="GO:0022857">
    <property type="term" value="F:transmembrane transporter activity"/>
    <property type="evidence" value="ECO:0007669"/>
    <property type="project" value="TreeGrafter"/>
</dbReference>
<evidence type="ECO:0008006" key="12">
    <source>
        <dbReference type="Google" id="ProtNLM"/>
    </source>
</evidence>
<organism evidence="10 11">
    <name type="scientific">candidate division GN15 bacterium</name>
    <dbReference type="NCBI Taxonomy" id="2072418"/>
    <lineage>
        <taxon>Bacteria</taxon>
        <taxon>candidate division GN15</taxon>
    </lineage>
</organism>
<dbReference type="Proteomes" id="UP000250918">
    <property type="component" value="Unassembled WGS sequence"/>
</dbReference>
<keyword evidence="3 7" id="KW-0812">Transmembrane</keyword>
<feature type="transmembrane region" description="Helical" evidence="7">
    <location>
        <begin position="399"/>
        <end position="423"/>
    </location>
</feature>
<evidence type="ECO:0000256" key="2">
    <source>
        <dbReference type="ARBA" id="ARBA00022475"/>
    </source>
</evidence>
<feature type="domain" description="ABC3 transporter permease C-terminal" evidence="8">
    <location>
        <begin position="356"/>
        <end position="480"/>
    </location>
</feature>
<dbReference type="Pfam" id="PF12704">
    <property type="entry name" value="MacB_PCD"/>
    <property type="match status" value="1"/>
</dbReference>
<feature type="transmembrane region" description="Helical" evidence="7">
    <location>
        <begin position="346"/>
        <end position="378"/>
    </location>
</feature>
<evidence type="ECO:0000313" key="10">
    <source>
        <dbReference type="EMBL" id="PWB73801.1"/>
    </source>
</evidence>
<accession>A0A855X8J9</accession>
<evidence type="ECO:0000256" key="3">
    <source>
        <dbReference type="ARBA" id="ARBA00022692"/>
    </source>
</evidence>
<evidence type="ECO:0000256" key="6">
    <source>
        <dbReference type="ARBA" id="ARBA00038076"/>
    </source>
</evidence>
<protein>
    <recommendedName>
        <fullName evidence="12">ABC transporter permease</fullName>
    </recommendedName>
</protein>
<dbReference type="AlphaFoldDB" id="A0A855X8J9"/>
<evidence type="ECO:0000256" key="4">
    <source>
        <dbReference type="ARBA" id="ARBA00022989"/>
    </source>
</evidence>
<reference evidence="10 11" key="1">
    <citation type="journal article" date="2018" name="ISME J.">
        <title>A methanotrophic archaeon couples anaerobic oxidation of methane to Fe(III) reduction.</title>
        <authorList>
            <person name="Cai C."/>
            <person name="Leu A.O."/>
            <person name="Xie G.J."/>
            <person name="Guo J."/>
            <person name="Feng Y."/>
            <person name="Zhao J.X."/>
            <person name="Tyson G.W."/>
            <person name="Yuan Z."/>
            <person name="Hu S."/>
        </authorList>
    </citation>
    <scope>NUCLEOTIDE SEQUENCE [LARGE SCALE GENOMIC DNA]</scope>
    <source>
        <strain evidence="10">FeB_12</strain>
    </source>
</reference>
<comment type="similarity">
    <text evidence="6">Belongs to the ABC-4 integral membrane protein family.</text>
</comment>
<keyword evidence="2" id="KW-1003">Cell membrane</keyword>
<keyword evidence="4 7" id="KW-1133">Transmembrane helix</keyword>
<comment type="caution">
    <text evidence="10">The sequence shown here is derived from an EMBL/GenBank/DDBJ whole genome shotgun (WGS) entry which is preliminary data.</text>
</comment>
<dbReference type="PANTHER" id="PTHR30572:SF4">
    <property type="entry name" value="ABC TRANSPORTER PERMEASE YTRF"/>
    <property type="match status" value="1"/>
</dbReference>
<dbReference type="PANTHER" id="PTHR30572">
    <property type="entry name" value="MEMBRANE COMPONENT OF TRANSPORTER-RELATED"/>
    <property type="match status" value="1"/>
</dbReference>
<evidence type="ECO:0000259" key="8">
    <source>
        <dbReference type="Pfam" id="PF02687"/>
    </source>
</evidence>
<proteinExistence type="inferred from homology"/>
<evidence type="ECO:0000256" key="5">
    <source>
        <dbReference type="ARBA" id="ARBA00023136"/>
    </source>
</evidence>
<dbReference type="Pfam" id="PF02687">
    <property type="entry name" value="FtsX"/>
    <property type="match status" value="1"/>
</dbReference>
<feature type="transmembrane region" description="Helical" evidence="7">
    <location>
        <begin position="443"/>
        <end position="470"/>
    </location>
</feature>
<dbReference type="InterPro" id="IPR025857">
    <property type="entry name" value="MacB_PCD"/>
</dbReference>
<dbReference type="GO" id="GO:0005886">
    <property type="term" value="C:plasma membrane"/>
    <property type="evidence" value="ECO:0007669"/>
    <property type="project" value="UniProtKB-SubCell"/>
</dbReference>
<dbReference type="InterPro" id="IPR003838">
    <property type="entry name" value="ABC3_permease_C"/>
</dbReference>
<comment type="subcellular location">
    <subcellularLocation>
        <location evidence="1">Cell membrane</location>
        <topology evidence="1">Multi-pass membrane protein</topology>
    </subcellularLocation>
</comment>
<dbReference type="EMBL" id="PQAP01000048">
    <property type="protein sequence ID" value="PWB73801.1"/>
    <property type="molecule type" value="Genomic_DNA"/>
</dbReference>
<dbReference type="InterPro" id="IPR050250">
    <property type="entry name" value="Macrolide_Exporter_MacB"/>
</dbReference>
<evidence type="ECO:0000259" key="9">
    <source>
        <dbReference type="Pfam" id="PF12704"/>
    </source>
</evidence>
<evidence type="ECO:0000313" key="11">
    <source>
        <dbReference type="Proteomes" id="UP000250918"/>
    </source>
</evidence>
<evidence type="ECO:0000256" key="7">
    <source>
        <dbReference type="SAM" id="Phobius"/>
    </source>
</evidence>
<keyword evidence="5 7" id="KW-0472">Membrane</keyword>
<evidence type="ECO:0000256" key="1">
    <source>
        <dbReference type="ARBA" id="ARBA00004651"/>
    </source>
</evidence>
<name>A0A855X8J9_9BACT</name>
<feature type="transmembrane region" description="Helical" evidence="7">
    <location>
        <begin position="21"/>
        <end position="43"/>
    </location>
</feature>
<feature type="domain" description="MacB-like periplasmic core" evidence="9">
    <location>
        <begin position="21"/>
        <end position="178"/>
    </location>
</feature>
<gene>
    <name evidence="10" type="ORF">C3F09_04880</name>
</gene>
<sequence length="487" mass="52714">MTFRDLVAISAGNLSRMKLRTFLTVSGVVIAIGTFVAMVSFGAGNQKYISEQYEELGLFSTLQVHRLSKTAAGDSTQARPLDQQALNELSKIPGVRLAYPFDAMTVTAALADSQLSAKAQALPLSAMQTRLFSQFRAGHSFSSDSAKEVVVTPQLLHLFGLTHPDSLIGDTMVISIRVATIDSGLAGLIPRDSGWIRQQVRAIQFDSLLQSAYRQRQAKRLTNEAISRFVNGFFEHRAIVKETLTVVGVLEERGAGRTRMEPIVLPVAIAAKFRSSGLSDDPSALFTAFSQGTVFSLDSAASSRSYPQITLDIDPNVPLKAISDSVRAMGFEPFSFAQMFEEMQKFFFYFNLALSVVGLIALVTASLGIVNTMVMSILERRREIGVLKSLGADDRHIRILFLVESGVIGAVGSVVGILVGWGVTRIASVIIKQFMMKSGVGPIELFALPLWLILTAVAVGIVVSVAAGYYPASRAAKVDPVEALRNE</sequence>